<reference evidence="1" key="2">
    <citation type="journal article" date="2015" name="Fish Shellfish Immunol.">
        <title>Early steps in the European eel (Anguilla anguilla)-Vibrio vulnificus interaction in the gills: Role of the RtxA13 toxin.</title>
        <authorList>
            <person name="Callol A."/>
            <person name="Pajuelo D."/>
            <person name="Ebbesson L."/>
            <person name="Teles M."/>
            <person name="MacKenzie S."/>
            <person name="Amaro C."/>
        </authorList>
    </citation>
    <scope>NUCLEOTIDE SEQUENCE</scope>
</reference>
<proteinExistence type="predicted"/>
<dbReference type="AlphaFoldDB" id="A0A0E9V725"/>
<sequence length="33" mass="3996">MHTIHSFKNGLYFYQFKVIFIESQAVPVPHRYP</sequence>
<protein>
    <submittedName>
        <fullName evidence="1">Uncharacterized protein</fullName>
    </submittedName>
</protein>
<name>A0A0E9V725_ANGAN</name>
<organism evidence="1">
    <name type="scientific">Anguilla anguilla</name>
    <name type="common">European freshwater eel</name>
    <name type="synonym">Muraena anguilla</name>
    <dbReference type="NCBI Taxonomy" id="7936"/>
    <lineage>
        <taxon>Eukaryota</taxon>
        <taxon>Metazoa</taxon>
        <taxon>Chordata</taxon>
        <taxon>Craniata</taxon>
        <taxon>Vertebrata</taxon>
        <taxon>Euteleostomi</taxon>
        <taxon>Actinopterygii</taxon>
        <taxon>Neopterygii</taxon>
        <taxon>Teleostei</taxon>
        <taxon>Anguilliformes</taxon>
        <taxon>Anguillidae</taxon>
        <taxon>Anguilla</taxon>
    </lineage>
</organism>
<reference evidence="1" key="1">
    <citation type="submission" date="2014-11" db="EMBL/GenBank/DDBJ databases">
        <authorList>
            <person name="Amaro Gonzalez C."/>
        </authorList>
    </citation>
    <scope>NUCLEOTIDE SEQUENCE</scope>
</reference>
<evidence type="ECO:0000313" key="1">
    <source>
        <dbReference type="EMBL" id="JAH73053.1"/>
    </source>
</evidence>
<accession>A0A0E9V725</accession>
<dbReference type="EMBL" id="GBXM01035524">
    <property type="protein sequence ID" value="JAH73053.1"/>
    <property type="molecule type" value="Transcribed_RNA"/>
</dbReference>